<keyword evidence="2" id="KW-1185">Reference proteome</keyword>
<accession>A0A1H7QY77</accession>
<dbReference type="EMBL" id="FNZR01000006">
    <property type="protein sequence ID" value="SEL52971.1"/>
    <property type="molecule type" value="Genomic_DNA"/>
</dbReference>
<evidence type="ECO:0000313" key="1">
    <source>
        <dbReference type="EMBL" id="SEL52971.1"/>
    </source>
</evidence>
<evidence type="ECO:0000313" key="2">
    <source>
        <dbReference type="Proteomes" id="UP000198916"/>
    </source>
</evidence>
<proteinExistence type="predicted"/>
<sequence>MAKSSPKVSEVGLETDFGNFPDFLRRLWQLTGVIFRQKAGKFLGRKKATSQIRAKLSPLSALNVGWGLSPK</sequence>
<reference evidence="2" key="1">
    <citation type="submission" date="2016-10" db="EMBL/GenBank/DDBJ databases">
        <authorList>
            <person name="Varghese N."/>
            <person name="Submissions S."/>
        </authorList>
    </citation>
    <scope>NUCLEOTIDE SEQUENCE [LARGE SCALE GENOMIC DNA]</scope>
    <source>
        <strain evidence="2">Jip14</strain>
    </source>
</reference>
<dbReference type="AlphaFoldDB" id="A0A1H7QY77"/>
<protein>
    <submittedName>
        <fullName evidence="1">Uncharacterized protein</fullName>
    </submittedName>
</protein>
<gene>
    <name evidence="1" type="ORF">SAMN05421740_106175</name>
</gene>
<dbReference type="STRING" id="332977.SAMN05421740_106175"/>
<name>A0A1H7QY77_9SPHI</name>
<organism evidence="1 2">
    <name type="scientific">Parapedobacter koreensis</name>
    <dbReference type="NCBI Taxonomy" id="332977"/>
    <lineage>
        <taxon>Bacteria</taxon>
        <taxon>Pseudomonadati</taxon>
        <taxon>Bacteroidota</taxon>
        <taxon>Sphingobacteriia</taxon>
        <taxon>Sphingobacteriales</taxon>
        <taxon>Sphingobacteriaceae</taxon>
        <taxon>Parapedobacter</taxon>
    </lineage>
</organism>
<dbReference type="Proteomes" id="UP000198916">
    <property type="component" value="Unassembled WGS sequence"/>
</dbReference>